<feature type="transmembrane region" description="Helical" evidence="5">
    <location>
        <begin position="21"/>
        <end position="42"/>
    </location>
</feature>
<feature type="transmembrane region" description="Helical" evidence="5">
    <location>
        <begin position="96"/>
        <end position="117"/>
    </location>
</feature>
<dbReference type="Pfam" id="PF00822">
    <property type="entry name" value="PMP22_Claudin"/>
    <property type="match status" value="1"/>
</dbReference>
<keyword evidence="3 5" id="KW-1133">Transmembrane helix</keyword>
<comment type="subcellular location">
    <subcellularLocation>
        <location evidence="1">Membrane</location>
        <topology evidence="1">Multi-pass membrane protein</topology>
    </subcellularLocation>
</comment>
<accession>A0ABQ9FXC5</accession>
<evidence type="ECO:0000313" key="6">
    <source>
        <dbReference type="EMBL" id="KAJ8321888.1"/>
    </source>
</evidence>
<comment type="caution">
    <text evidence="6">The sequence shown here is derived from an EMBL/GenBank/DDBJ whole genome shotgun (WGS) entry which is preliminary data.</text>
</comment>
<evidence type="ECO:0000256" key="4">
    <source>
        <dbReference type="ARBA" id="ARBA00023136"/>
    </source>
</evidence>
<dbReference type="Proteomes" id="UP001217089">
    <property type="component" value="Unassembled WGS sequence"/>
</dbReference>
<proteinExistence type="predicted"/>
<name>A0ABQ9FXC5_TEGGR</name>
<evidence type="ECO:0000256" key="5">
    <source>
        <dbReference type="SAM" id="Phobius"/>
    </source>
</evidence>
<dbReference type="Gene3D" id="1.20.140.150">
    <property type="match status" value="1"/>
</dbReference>
<keyword evidence="2 5" id="KW-0812">Transmembrane</keyword>
<organism evidence="6 7">
    <name type="scientific">Tegillarca granosa</name>
    <name type="common">Malaysian cockle</name>
    <name type="synonym">Anadara granosa</name>
    <dbReference type="NCBI Taxonomy" id="220873"/>
    <lineage>
        <taxon>Eukaryota</taxon>
        <taxon>Metazoa</taxon>
        <taxon>Spiralia</taxon>
        <taxon>Lophotrochozoa</taxon>
        <taxon>Mollusca</taxon>
        <taxon>Bivalvia</taxon>
        <taxon>Autobranchia</taxon>
        <taxon>Pteriomorphia</taxon>
        <taxon>Arcoida</taxon>
        <taxon>Arcoidea</taxon>
        <taxon>Arcidae</taxon>
        <taxon>Tegillarca</taxon>
    </lineage>
</organism>
<evidence type="ECO:0000256" key="1">
    <source>
        <dbReference type="ARBA" id="ARBA00004141"/>
    </source>
</evidence>
<evidence type="ECO:0000313" key="7">
    <source>
        <dbReference type="Proteomes" id="UP001217089"/>
    </source>
</evidence>
<sequence>MAASNKLTNSGVNIIEIFTKLSHILAIFGFILHLIGFATPFWRVLPFRWKGLNDEDEDNLLGFDEGLWRKCANGLCSSVEVAGRDWLQAVRVFESIALISSMVAIATVLFQMLYYLCYWA</sequence>
<protein>
    <submittedName>
        <fullName evidence="6">Uncharacterized protein</fullName>
    </submittedName>
</protein>
<evidence type="ECO:0000256" key="2">
    <source>
        <dbReference type="ARBA" id="ARBA00022692"/>
    </source>
</evidence>
<reference evidence="6 7" key="1">
    <citation type="submission" date="2022-12" db="EMBL/GenBank/DDBJ databases">
        <title>Chromosome-level genome of Tegillarca granosa.</title>
        <authorList>
            <person name="Kim J."/>
        </authorList>
    </citation>
    <scope>NUCLEOTIDE SEQUENCE [LARGE SCALE GENOMIC DNA]</scope>
    <source>
        <strain evidence="6">Teg-2019</strain>
        <tissue evidence="6">Adductor muscle</tissue>
    </source>
</reference>
<gene>
    <name evidence="6" type="ORF">KUTeg_000359</name>
</gene>
<evidence type="ECO:0000256" key="3">
    <source>
        <dbReference type="ARBA" id="ARBA00022989"/>
    </source>
</evidence>
<dbReference type="InterPro" id="IPR004031">
    <property type="entry name" value="PMP22/EMP/MP20/Claudin"/>
</dbReference>
<keyword evidence="7" id="KW-1185">Reference proteome</keyword>
<dbReference type="EMBL" id="JARBDR010000018">
    <property type="protein sequence ID" value="KAJ8321888.1"/>
    <property type="molecule type" value="Genomic_DNA"/>
</dbReference>
<keyword evidence="4 5" id="KW-0472">Membrane</keyword>